<evidence type="ECO:0000256" key="4">
    <source>
        <dbReference type="ARBA" id="ARBA00023163"/>
    </source>
</evidence>
<evidence type="ECO:0000259" key="5">
    <source>
        <dbReference type="PROSITE" id="PS50931"/>
    </source>
</evidence>
<name>A0ABS7CC51_9BACL</name>
<dbReference type="Gene3D" id="1.10.10.10">
    <property type="entry name" value="Winged helix-like DNA-binding domain superfamily/Winged helix DNA-binding domain"/>
    <property type="match status" value="1"/>
</dbReference>
<comment type="caution">
    <text evidence="6">The sequence shown here is derived from an EMBL/GenBank/DDBJ whole genome shotgun (WGS) entry which is preliminary data.</text>
</comment>
<evidence type="ECO:0000256" key="1">
    <source>
        <dbReference type="ARBA" id="ARBA00009437"/>
    </source>
</evidence>
<accession>A0ABS7CC51</accession>
<keyword evidence="4" id="KW-0804">Transcription</keyword>
<evidence type="ECO:0000313" key="6">
    <source>
        <dbReference type="EMBL" id="MBW7458442.1"/>
    </source>
</evidence>
<dbReference type="PANTHER" id="PTHR30126">
    <property type="entry name" value="HTH-TYPE TRANSCRIPTIONAL REGULATOR"/>
    <property type="match status" value="1"/>
</dbReference>
<evidence type="ECO:0000256" key="3">
    <source>
        <dbReference type="ARBA" id="ARBA00023125"/>
    </source>
</evidence>
<dbReference type="InterPro" id="IPR036388">
    <property type="entry name" value="WH-like_DNA-bd_sf"/>
</dbReference>
<dbReference type="SUPFAM" id="SSF46785">
    <property type="entry name" value="Winged helix' DNA-binding domain"/>
    <property type="match status" value="1"/>
</dbReference>
<dbReference type="CDD" id="cd05466">
    <property type="entry name" value="PBP2_LTTR_substrate"/>
    <property type="match status" value="1"/>
</dbReference>
<dbReference type="InterPro" id="IPR005119">
    <property type="entry name" value="LysR_subst-bd"/>
</dbReference>
<feature type="domain" description="HTH lysR-type" evidence="5">
    <location>
        <begin position="1"/>
        <end position="58"/>
    </location>
</feature>
<dbReference type="PROSITE" id="PS50931">
    <property type="entry name" value="HTH_LYSR"/>
    <property type="match status" value="1"/>
</dbReference>
<dbReference type="RefSeq" id="WP_210044732.1">
    <property type="nucleotide sequence ID" value="NZ_JBHLVU010000077.1"/>
</dbReference>
<dbReference type="Pfam" id="PF00126">
    <property type="entry name" value="HTH_1"/>
    <property type="match status" value="1"/>
</dbReference>
<keyword evidence="2" id="KW-0805">Transcription regulation</keyword>
<dbReference type="InterPro" id="IPR036390">
    <property type="entry name" value="WH_DNA-bd_sf"/>
</dbReference>
<organism evidence="6 7">
    <name type="scientific">Paenibacillus sepulcri</name>
    <dbReference type="NCBI Taxonomy" id="359917"/>
    <lineage>
        <taxon>Bacteria</taxon>
        <taxon>Bacillati</taxon>
        <taxon>Bacillota</taxon>
        <taxon>Bacilli</taxon>
        <taxon>Bacillales</taxon>
        <taxon>Paenibacillaceae</taxon>
        <taxon>Paenibacillus</taxon>
    </lineage>
</organism>
<keyword evidence="7" id="KW-1185">Reference proteome</keyword>
<comment type="similarity">
    <text evidence="1">Belongs to the LysR transcriptional regulatory family.</text>
</comment>
<dbReference type="Pfam" id="PF03466">
    <property type="entry name" value="LysR_substrate"/>
    <property type="match status" value="1"/>
</dbReference>
<dbReference type="PANTHER" id="PTHR30126:SF40">
    <property type="entry name" value="HTH-TYPE TRANSCRIPTIONAL REGULATOR GLTR"/>
    <property type="match status" value="1"/>
</dbReference>
<dbReference type="PRINTS" id="PR00039">
    <property type="entry name" value="HTHLYSR"/>
</dbReference>
<proteinExistence type="inferred from homology"/>
<dbReference type="Gene3D" id="3.40.190.290">
    <property type="match status" value="1"/>
</dbReference>
<dbReference type="InterPro" id="IPR000847">
    <property type="entry name" value="LysR_HTH_N"/>
</dbReference>
<sequence length="312" mass="35842">MNLEQISTFLTVYQSGSYKKAAELLYLPQPTVSHRINQLEKELGKSLLIRGKGKVRLTEEGKAFLPYARRILGTLKEGQEAVERVGEGLKGKLSIGCNNSFAAYILPDVMESFSKDYPHVSIKVYTYASSELVRLMKNQHFQLGITRYTSNDSNLTYRPVLSEKAMLFVSPEHRFAKRKSVTLEEILQEPILTYPKETQYRNMIDVTLNQFNLTYQAKLETNNLQLIKHFLKRNAGVFLSGSAYMLQEINDKELVQLEIEDNPFPLSQVFVTYRENELHSLDYLFIKHFEDRINWKPQTSAALAAFHKTGAS</sequence>
<dbReference type="EMBL" id="JAHZIK010001198">
    <property type="protein sequence ID" value="MBW7458442.1"/>
    <property type="molecule type" value="Genomic_DNA"/>
</dbReference>
<keyword evidence="3" id="KW-0238">DNA-binding</keyword>
<evidence type="ECO:0000313" key="7">
    <source>
        <dbReference type="Proteomes" id="UP001519887"/>
    </source>
</evidence>
<dbReference type="SUPFAM" id="SSF53850">
    <property type="entry name" value="Periplasmic binding protein-like II"/>
    <property type="match status" value="1"/>
</dbReference>
<reference evidence="6 7" key="1">
    <citation type="submission" date="2021-07" db="EMBL/GenBank/DDBJ databases">
        <title>Paenibacillus radiodurans sp. nov., isolated from the southeastern edge of Tengger Desert.</title>
        <authorList>
            <person name="Zhang G."/>
        </authorList>
    </citation>
    <scope>NUCLEOTIDE SEQUENCE [LARGE SCALE GENOMIC DNA]</scope>
    <source>
        <strain evidence="6 7">CCM 7311</strain>
    </source>
</reference>
<gene>
    <name evidence="6" type="ORF">K0U00_30820</name>
</gene>
<dbReference type="Proteomes" id="UP001519887">
    <property type="component" value="Unassembled WGS sequence"/>
</dbReference>
<protein>
    <submittedName>
        <fullName evidence="6">LysR family transcriptional regulator</fullName>
    </submittedName>
</protein>
<evidence type="ECO:0000256" key="2">
    <source>
        <dbReference type="ARBA" id="ARBA00023015"/>
    </source>
</evidence>